<accession>A0ABX6P4U4</accession>
<keyword evidence="7" id="KW-1185">Reference proteome</keyword>
<dbReference type="EMBL" id="CP053418">
    <property type="protein sequence ID" value="QJW85074.1"/>
    <property type="molecule type" value="Genomic_DNA"/>
</dbReference>
<evidence type="ECO:0000256" key="4">
    <source>
        <dbReference type="ARBA" id="ARBA00023284"/>
    </source>
</evidence>
<dbReference type="InterPro" id="IPR013766">
    <property type="entry name" value="Thioredoxin_domain"/>
</dbReference>
<organism evidence="6 7">
    <name type="scientific">Ramlibacter terrae</name>
    <dbReference type="NCBI Taxonomy" id="2732511"/>
    <lineage>
        <taxon>Bacteria</taxon>
        <taxon>Pseudomonadati</taxon>
        <taxon>Pseudomonadota</taxon>
        <taxon>Betaproteobacteria</taxon>
        <taxon>Burkholderiales</taxon>
        <taxon>Comamonadaceae</taxon>
        <taxon>Ramlibacter</taxon>
    </lineage>
</organism>
<dbReference type="CDD" id="cd02966">
    <property type="entry name" value="TlpA_like_family"/>
    <property type="match status" value="1"/>
</dbReference>
<feature type="domain" description="Thioredoxin" evidence="5">
    <location>
        <begin position="36"/>
        <end position="175"/>
    </location>
</feature>
<evidence type="ECO:0000256" key="2">
    <source>
        <dbReference type="ARBA" id="ARBA00022748"/>
    </source>
</evidence>
<dbReference type="Gene3D" id="3.40.30.10">
    <property type="entry name" value="Glutaredoxin"/>
    <property type="match status" value="1"/>
</dbReference>
<evidence type="ECO:0000313" key="7">
    <source>
        <dbReference type="Proteomes" id="UP000500826"/>
    </source>
</evidence>
<name>A0ABX6P4U4_9BURK</name>
<keyword evidence="3" id="KW-1015">Disulfide bond</keyword>
<dbReference type="Proteomes" id="UP000500826">
    <property type="component" value="Chromosome"/>
</dbReference>
<comment type="subcellular location">
    <subcellularLocation>
        <location evidence="1">Cell envelope</location>
    </subcellularLocation>
</comment>
<gene>
    <name evidence="6" type="ORF">HK414_20995</name>
</gene>
<reference evidence="6 7" key="1">
    <citation type="submission" date="2020-05" db="EMBL/GenBank/DDBJ databases">
        <title>Ramlibacter rhizophilus sp. nov., isolated from rhizosphere soil of national flower Mugunghwa from South Korea.</title>
        <authorList>
            <person name="Zheng-Fei Y."/>
            <person name="Huan T."/>
        </authorList>
    </citation>
    <scope>NUCLEOTIDE SEQUENCE [LARGE SCALE GENOMIC DNA]</scope>
    <source>
        <strain evidence="6 7">H242</strain>
    </source>
</reference>
<dbReference type="PROSITE" id="PS00194">
    <property type="entry name" value="THIOREDOXIN_1"/>
    <property type="match status" value="1"/>
</dbReference>
<dbReference type="InterPro" id="IPR036249">
    <property type="entry name" value="Thioredoxin-like_sf"/>
</dbReference>
<dbReference type="InterPro" id="IPR050553">
    <property type="entry name" value="Thioredoxin_ResA/DsbE_sf"/>
</dbReference>
<dbReference type="SUPFAM" id="SSF52833">
    <property type="entry name" value="Thioredoxin-like"/>
    <property type="match status" value="1"/>
</dbReference>
<evidence type="ECO:0000256" key="1">
    <source>
        <dbReference type="ARBA" id="ARBA00004196"/>
    </source>
</evidence>
<evidence type="ECO:0000313" key="6">
    <source>
        <dbReference type="EMBL" id="QJW85074.1"/>
    </source>
</evidence>
<protein>
    <submittedName>
        <fullName evidence="6">TlpA family protein disulfide reductase</fullName>
    </submittedName>
</protein>
<sequence>MREGTNRRLVLALGAGAIAAGAGVGLWRSRAGGEHDAAVERLWTLDFQTPQGSTLSMASLKGRPLLVNFWATWCPPCVEEMPMLDAFFRQRSANGWQVVGLAIDQPSAVRTFLQRTPVTFPIGLAGLDGTALGKGLGNQTGGLPFTVVLDPKGQVRERRMGRVTEADLQAFSRFG</sequence>
<dbReference type="InterPro" id="IPR017937">
    <property type="entry name" value="Thioredoxin_CS"/>
</dbReference>
<dbReference type="PANTHER" id="PTHR42852">
    <property type="entry name" value="THIOL:DISULFIDE INTERCHANGE PROTEIN DSBE"/>
    <property type="match status" value="1"/>
</dbReference>
<dbReference type="PROSITE" id="PS51352">
    <property type="entry name" value="THIOREDOXIN_2"/>
    <property type="match status" value="1"/>
</dbReference>
<evidence type="ECO:0000259" key="5">
    <source>
        <dbReference type="PROSITE" id="PS51352"/>
    </source>
</evidence>
<keyword evidence="2" id="KW-0201">Cytochrome c-type biogenesis</keyword>
<dbReference type="InterPro" id="IPR013740">
    <property type="entry name" value="Redoxin"/>
</dbReference>
<proteinExistence type="predicted"/>
<dbReference type="Pfam" id="PF08534">
    <property type="entry name" value="Redoxin"/>
    <property type="match status" value="1"/>
</dbReference>
<evidence type="ECO:0000256" key="3">
    <source>
        <dbReference type="ARBA" id="ARBA00023157"/>
    </source>
</evidence>
<dbReference type="PANTHER" id="PTHR42852:SF6">
    <property type="entry name" value="THIOL:DISULFIDE INTERCHANGE PROTEIN DSBE"/>
    <property type="match status" value="1"/>
</dbReference>
<keyword evidence="4" id="KW-0676">Redox-active center</keyword>